<dbReference type="PANTHER" id="PTHR19359">
    <property type="entry name" value="CYTOCHROME B5"/>
    <property type="match status" value="1"/>
</dbReference>
<evidence type="ECO:0000256" key="3">
    <source>
        <dbReference type="ARBA" id="ARBA00022692"/>
    </source>
</evidence>
<keyword evidence="2" id="KW-0349">Heme</keyword>
<evidence type="ECO:0000256" key="7">
    <source>
        <dbReference type="ARBA" id="ARBA00038168"/>
    </source>
</evidence>
<evidence type="ECO:0000256" key="1">
    <source>
        <dbReference type="ARBA" id="ARBA00004370"/>
    </source>
</evidence>
<dbReference type="Gene3D" id="3.10.120.10">
    <property type="entry name" value="Cytochrome b5-like heme/steroid binding domain"/>
    <property type="match status" value="1"/>
</dbReference>
<proteinExistence type="inferred from homology"/>
<dbReference type="EMBL" id="KV453909">
    <property type="protein sequence ID" value="ODV82365.1"/>
    <property type="molecule type" value="Genomic_DNA"/>
</dbReference>
<dbReference type="InterPro" id="IPR036400">
    <property type="entry name" value="Cyt_B5-like_heme/steroid_sf"/>
</dbReference>
<dbReference type="PANTHER" id="PTHR19359:SF95">
    <property type="entry name" value="CYTOCHROME B5 TYPE B"/>
    <property type="match status" value="1"/>
</dbReference>
<dbReference type="GeneID" id="30983051"/>
<dbReference type="GO" id="GO:0016020">
    <property type="term" value="C:membrane"/>
    <property type="evidence" value="ECO:0007669"/>
    <property type="project" value="UniProtKB-SubCell"/>
</dbReference>
<dbReference type="Pfam" id="PF00173">
    <property type="entry name" value="Cyt-b5"/>
    <property type="match status" value="1"/>
</dbReference>
<reference evidence="10" key="1">
    <citation type="submission" date="2016-05" db="EMBL/GenBank/DDBJ databases">
        <title>Comparative genomics of biotechnologically important yeasts.</title>
        <authorList>
            <consortium name="DOE Joint Genome Institute"/>
            <person name="Riley R."/>
            <person name="Haridas S."/>
            <person name="Wolfe K.H."/>
            <person name="Lopes M.R."/>
            <person name="Hittinger C.T."/>
            <person name="Goker M."/>
            <person name="Salamov A."/>
            <person name="Wisecaver J."/>
            <person name="Long T.M."/>
            <person name="Aerts A.L."/>
            <person name="Barry K."/>
            <person name="Choi C."/>
            <person name="Clum A."/>
            <person name="Coughlan A.Y."/>
            <person name="Deshpande S."/>
            <person name="Douglass A.P."/>
            <person name="Hanson S.J."/>
            <person name="Klenk H.-P."/>
            <person name="Labutti K."/>
            <person name="Lapidus A."/>
            <person name="Lindquist E."/>
            <person name="Lipzen A."/>
            <person name="Meier-Kolthoff J.P."/>
            <person name="Ohm R.A."/>
            <person name="Otillar R.P."/>
            <person name="Pangilinan J."/>
            <person name="Peng Y."/>
            <person name="Rokas A."/>
            <person name="Rosa C.A."/>
            <person name="Scheuner C."/>
            <person name="Sibirny A.A."/>
            <person name="Slot J.C."/>
            <person name="Stielow J.B."/>
            <person name="Sun H."/>
            <person name="Kurtzman C.P."/>
            <person name="Blackwell M."/>
            <person name="Grigoriev I.V."/>
            <person name="Jeffries T.W."/>
        </authorList>
    </citation>
    <scope>NUCLEOTIDE SEQUENCE [LARGE SCALE GENOMIC DNA]</scope>
    <source>
        <strain evidence="10">NRRL Y-17324</strain>
    </source>
</reference>
<feature type="non-terminal residue" evidence="9">
    <location>
        <position position="85"/>
    </location>
</feature>
<evidence type="ECO:0000256" key="5">
    <source>
        <dbReference type="ARBA" id="ARBA00023004"/>
    </source>
</evidence>
<dbReference type="PROSITE" id="PS50255">
    <property type="entry name" value="CYTOCHROME_B5_2"/>
    <property type="match status" value="1"/>
</dbReference>
<dbReference type="SMART" id="SM01117">
    <property type="entry name" value="Cyt-b5"/>
    <property type="match status" value="1"/>
</dbReference>
<keyword evidence="6" id="KW-0472">Membrane</keyword>
<dbReference type="FunFam" id="3.10.120.10:FF:000002">
    <property type="entry name" value="Cytochrome b5 type B"/>
    <property type="match status" value="1"/>
</dbReference>
<dbReference type="AlphaFoldDB" id="A0A1E4SS89"/>
<dbReference type="OrthoDB" id="260519at2759"/>
<dbReference type="Proteomes" id="UP000094285">
    <property type="component" value="Unassembled WGS sequence"/>
</dbReference>
<gene>
    <name evidence="9" type="ORF">CANTADRAFT_42653</name>
</gene>
<protein>
    <submittedName>
        <fullName evidence="9">Cytochrome b5</fullName>
    </submittedName>
</protein>
<comment type="similarity">
    <text evidence="7">Belongs to the cytochrome b5 family.</text>
</comment>
<keyword evidence="10" id="KW-1185">Reference proteome</keyword>
<evidence type="ECO:0000313" key="9">
    <source>
        <dbReference type="EMBL" id="ODV82365.1"/>
    </source>
</evidence>
<evidence type="ECO:0000259" key="8">
    <source>
        <dbReference type="PROSITE" id="PS50255"/>
    </source>
</evidence>
<keyword evidence="5" id="KW-0408">Iron</keyword>
<dbReference type="InterPro" id="IPR050668">
    <property type="entry name" value="Cytochrome_b5"/>
</dbReference>
<dbReference type="STRING" id="984487.A0A1E4SS89"/>
<evidence type="ECO:0000256" key="4">
    <source>
        <dbReference type="ARBA" id="ARBA00022723"/>
    </source>
</evidence>
<organism evidence="9 10">
    <name type="scientific">Suhomyces tanzawaensis NRRL Y-17324</name>
    <dbReference type="NCBI Taxonomy" id="984487"/>
    <lineage>
        <taxon>Eukaryota</taxon>
        <taxon>Fungi</taxon>
        <taxon>Dikarya</taxon>
        <taxon>Ascomycota</taxon>
        <taxon>Saccharomycotina</taxon>
        <taxon>Pichiomycetes</taxon>
        <taxon>Debaryomycetaceae</taxon>
        <taxon>Suhomyces</taxon>
    </lineage>
</organism>
<name>A0A1E4SS89_9ASCO</name>
<comment type="subcellular location">
    <subcellularLocation>
        <location evidence="1">Membrane</location>
    </subcellularLocation>
</comment>
<dbReference type="InterPro" id="IPR001199">
    <property type="entry name" value="Cyt_B5-like_heme/steroid-bd"/>
</dbReference>
<feature type="non-terminal residue" evidence="9">
    <location>
        <position position="1"/>
    </location>
</feature>
<dbReference type="SUPFAM" id="SSF55856">
    <property type="entry name" value="Cytochrome b5-like heme/steroid binding domain"/>
    <property type="match status" value="1"/>
</dbReference>
<keyword evidence="3" id="KW-0812">Transmembrane</keyword>
<evidence type="ECO:0000256" key="2">
    <source>
        <dbReference type="ARBA" id="ARBA00022617"/>
    </source>
</evidence>
<feature type="domain" description="Cytochrome b5 heme-binding" evidence="8">
    <location>
        <begin position="1"/>
        <end position="70"/>
    </location>
</feature>
<accession>A0A1E4SS89</accession>
<evidence type="ECO:0000313" key="10">
    <source>
        <dbReference type="Proteomes" id="UP000094285"/>
    </source>
</evidence>
<dbReference type="GO" id="GO:0020037">
    <property type="term" value="F:heme binding"/>
    <property type="evidence" value="ECO:0007669"/>
    <property type="project" value="TreeGrafter"/>
</dbReference>
<keyword evidence="4" id="KW-0479">Metal-binding</keyword>
<sequence>QVREHDTPEDLWMILYNKVYDVTAFAKDHPGGVEVLFDCGGVDCTEAFEDVAHSDDAVDMLAPFYLGDIVPEEHKQYANLRVPRA</sequence>
<evidence type="ECO:0000256" key="6">
    <source>
        <dbReference type="ARBA" id="ARBA00023136"/>
    </source>
</evidence>
<dbReference type="PRINTS" id="PR00363">
    <property type="entry name" value="CYTOCHROMEB5"/>
</dbReference>
<dbReference type="RefSeq" id="XP_020067487.1">
    <property type="nucleotide sequence ID" value="XM_020208915.1"/>
</dbReference>
<dbReference type="GO" id="GO:0046872">
    <property type="term" value="F:metal ion binding"/>
    <property type="evidence" value="ECO:0007669"/>
    <property type="project" value="UniProtKB-KW"/>
</dbReference>